<dbReference type="RefSeq" id="WP_096341645.1">
    <property type="nucleotide sequence ID" value="NZ_NWMW01000001.1"/>
</dbReference>
<evidence type="ECO:0000313" key="2">
    <source>
        <dbReference type="Proteomes" id="UP000218366"/>
    </source>
</evidence>
<accession>A0A2A4B6I1</accession>
<keyword evidence="2" id="KW-1185">Reference proteome</keyword>
<dbReference type="Proteomes" id="UP000218366">
    <property type="component" value="Unassembled WGS sequence"/>
</dbReference>
<sequence length="129" mass="14262">MARWRAAGLVLLVAALLAGGYRLFIHDPYVPAGEAGVYRNMCCGTVELSGGDMLLNGQKAVRYVVSRDAAGPYVLPRVYVGAFPYRRFEIDGSARAVKLRLDRLPSPTRITLYKGEAAYDFRRQPPVAR</sequence>
<organism evidence="1 2">
    <name type="scientific">Sphingomonas spermidinifaciens</name>
    <dbReference type="NCBI Taxonomy" id="1141889"/>
    <lineage>
        <taxon>Bacteria</taxon>
        <taxon>Pseudomonadati</taxon>
        <taxon>Pseudomonadota</taxon>
        <taxon>Alphaproteobacteria</taxon>
        <taxon>Sphingomonadales</taxon>
        <taxon>Sphingomonadaceae</taxon>
        <taxon>Sphingomonas</taxon>
    </lineage>
</organism>
<gene>
    <name evidence="1" type="ORF">COC42_02190</name>
</gene>
<dbReference type="OrthoDB" id="7477798at2"/>
<proteinExistence type="predicted"/>
<evidence type="ECO:0000313" key="1">
    <source>
        <dbReference type="EMBL" id="PCD03246.1"/>
    </source>
</evidence>
<name>A0A2A4B6I1_9SPHN</name>
<comment type="caution">
    <text evidence="1">The sequence shown here is derived from an EMBL/GenBank/DDBJ whole genome shotgun (WGS) entry which is preliminary data.</text>
</comment>
<protein>
    <submittedName>
        <fullName evidence="1">Uncharacterized protein</fullName>
    </submittedName>
</protein>
<dbReference type="EMBL" id="NWMW01000001">
    <property type="protein sequence ID" value="PCD03246.1"/>
    <property type="molecule type" value="Genomic_DNA"/>
</dbReference>
<reference evidence="1 2" key="1">
    <citation type="submission" date="2017-09" db="EMBL/GenBank/DDBJ databases">
        <title>Sphingomonas spermidinifaciens 9NM-10, whole genome shotgun sequence.</title>
        <authorList>
            <person name="Feng G."/>
            <person name="Zhu H."/>
        </authorList>
    </citation>
    <scope>NUCLEOTIDE SEQUENCE [LARGE SCALE GENOMIC DNA]</scope>
    <source>
        <strain evidence="1 2">9NM-10</strain>
    </source>
</reference>
<dbReference type="AlphaFoldDB" id="A0A2A4B6I1"/>